<dbReference type="GO" id="GO:0005737">
    <property type="term" value="C:cytoplasm"/>
    <property type="evidence" value="ECO:0007669"/>
    <property type="project" value="TreeGrafter"/>
</dbReference>
<dbReference type="EMBL" id="DVHN01000072">
    <property type="protein sequence ID" value="HIR88560.1"/>
    <property type="molecule type" value="Genomic_DNA"/>
</dbReference>
<evidence type="ECO:0000259" key="3">
    <source>
        <dbReference type="Pfam" id="PF02581"/>
    </source>
</evidence>
<accession>A0A9D1JD91</accession>
<dbReference type="CDD" id="cd00564">
    <property type="entry name" value="TMP_TenI"/>
    <property type="match status" value="1"/>
</dbReference>
<evidence type="ECO:0000313" key="4">
    <source>
        <dbReference type="EMBL" id="HIR88560.1"/>
    </source>
</evidence>
<dbReference type="Pfam" id="PF02581">
    <property type="entry name" value="TMP-TENI"/>
    <property type="match status" value="1"/>
</dbReference>
<dbReference type="InterPro" id="IPR013785">
    <property type="entry name" value="Aldolase_TIM"/>
</dbReference>
<organism evidence="4 5">
    <name type="scientific">Candidatus Fimimorpha faecalis</name>
    <dbReference type="NCBI Taxonomy" id="2840824"/>
    <lineage>
        <taxon>Bacteria</taxon>
        <taxon>Bacillati</taxon>
        <taxon>Bacillota</taxon>
        <taxon>Clostridia</taxon>
        <taxon>Eubacteriales</taxon>
        <taxon>Candidatus Fimimorpha</taxon>
    </lineage>
</organism>
<protein>
    <submittedName>
        <fullName evidence="4">Thiamine phosphate synthase</fullName>
    </submittedName>
</protein>
<sequence length="182" mass="20486">MVIAVTNRKLARRSFLDQIQRVIQEKPDGIILREKDLSEQQYKELAQTIMKICEKANIPCILHSYWNVAIELGAENIHLPLSILQKGIPIEQFRRIGVSVHSIEEAKMAEQMGATYLVAGHIFATDCKKGIPPRGLEFFQNLCEQVSIPVFGIGGMTLEKEKIIMQANGAGICIMSEFMMLK</sequence>
<feature type="domain" description="Thiamine phosphate synthase/TenI" evidence="3">
    <location>
        <begin position="3"/>
        <end position="177"/>
    </location>
</feature>
<dbReference type="Proteomes" id="UP000824201">
    <property type="component" value="Unassembled WGS sequence"/>
</dbReference>
<dbReference type="Gene3D" id="3.20.20.70">
    <property type="entry name" value="Aldolase class I"/>
    <property type="match status" value="1"/>
</dbReference>
<dbReference type="InterPro" id="IPR036206">
    <property type="entry name" value="ThiamineP_synth_sf"/>
</dbReference>
<dbReference type="GO" id="GO:0004789">
    <property type="term" value="F:thiamine-phosphate diphosphorylase activity"/>
    <property type="evidence" value="ECO:0007669"/>
    <property type="project" value="TreeGrafter"/>
</dbReference>
<dbReference type="GO" id="GO:0009228">
    <property type="term" value="P:thiamine biosynthetic process"/>
    <property type="evidence" value="ECO:0007669"/>
    <property type="project" value="UniProtKB-KW"/>
</dbReference>
<evidence type="ECO:0000256" key="1">
    <source>
        <dbReference type="ARBA" id="ARBA00004948"/>
    </source>
</evidence>
<evidence type="ECO:0000256" key="2">
    <source>
        <dbReference type="ARBA" id="ARBA00022977"/>
    </source>
</evidence>
<gene>
    <name evidence="4" type="ORF">IAC96_06365</name>
</gene>
<comment type="pathway">
    <text evidence="1">Cofactor biosynthesis; thiamine diphosphate biosynthesis.</text>
</comment>
<keyword evidence="2" id="KW-0784">Thiamine biosynthesis</keyword>
<reference evidence="4" key="2">
    <citation type="journal article" date="2021" name="PeerJ">
        <title>Extensive microbial diversity within the chicken gut microbiome revealed by metagenomics and culture.</title>
        <authorList>
            <person name="Gilroy R."/>
            <person name="Ravi A."/>
            <person name="Getino M."/>
            <person name="Pursley I."/>
            <person name="Horton D.L."/>
            <person name="Alikhan N.F."/>
            <person name="Baker D."/>
            <person name="Gharbi K."/>
            <person name="Hall N."/>
            <person name="Watson M."/>
            <person name="Adriaenssens E.M."/>
            <person name="Foster-Nyarko E."/>
            <person name="Jarju S."/>
            <person name="Secka A."/>
            <person name="Antonio M."/>
            <person name="Oren A."/>
            <person name="Chaudhuri R.R."/>
            <person name="La Ragione R."/>
            <person name="Hildebrand F."/>
            <person name="Pallen M.J."/>
        </authorList>
    </citation>
    <scope>NUCLEOTIDE SEQUENCE</scope>
    <source>
        <strain evidence="4">ChiW13-3771</strain>
    </source>
</reference>
<proteinExistence type="predicted"/>
<reference evidence="4" key="1">
    <citation type="submission" date="2020-10" db="EMBL/GenBank/DDBJ databases">
        <authorList>
            <person name="Gilroy R."/>
        </authorList>
    </citation>
    <scope>NUCLEOTIDE SEQUENCE</scope>
    <source>
        <strain evidence="4">ChiW13-3771</strain>
    </source>
</reference>
<dbReference type="PANTHER" id="PTHR20857:SF15">
    <property type="entry name" value="THIAMINE-PHOSPHATE SYNTHASE"/>
    <property type="match status" value="1"/>
</dbReference>
<name>A0A9D1JD91_9FIRM</name>
<dbReference type="AlphaFoldDB" id="A0A9D1JD91"/>
<evidence type="ECO:0000313" key="5">
    <source>
        <dbReference type="Proteomes" id="UP000824201"/>
    </source>
</evidence>
<comment type="caution">
    <text evidence="4">The sequence shown here is derived from an EMBL/GenBank/DDBJ whole genome shotgun (WGS) entry which is preliminary data.</text>
</comment>
<dbReference type="PANTHER" id="PTHR20857">
    <property type="entry name" value="THIAMINE-PHOSPHATE PYROPHOSPHORYLASE"/>
    <property type="match status" value="1"/>
</dbReference>
<dbReference type="SUPFAM" id="SSF51391">
    <property type="entry name" value="Thiamin phosphate synthase"/>
    <property type="match status" value="1"/>
</dbReference>
<dbReference type="InterPro" id="IPR022998">
    <property type="entry name" value="ThiamineP_synth_TenI"/>
</dbReference>